<feature type="transmembrane region" description="Helical" evidence="9">
    <location>
        <begin position="94"/>
        <end position="115"/>
    </location>
</feature>
<evidence type="ECO:0000256" key="5">
    <source>
        <dbReference type="ARBA" id="ARBA00022519"/>
    </source>
</evidence>
<dbReference type="EMBL" id="NBBI01000003">
    <property type="protein sequence ID" value="OWK30182.1"/>
    <property type="molecule type" value="Genomic_DNA"/>
</dbReference>
<protein>
    <submittedName>
        <fullName evidence="11">Multidrug export protein EmrB</fullName>
    </submittedName>
</protein>
<evidence type="ECO:0000256" key="1">
    <source>
        <dbReference type="ARBA" id="ARBA00004429"/>
    </source>
</evidence>
<keyword evidence="7 9" id="KW-1133">Transmembrane helix</keyword>
<keyword evidence="6 9" id="KW-0812">Transmembrane</keyword>
<dbReference type="CDD" id="cd17503">
    <property type="entry name" value="MFS_LmrB_MDR_like"/>
    <property type="match status" value="1"/>
</dbReference>
<feature type="transmembrane region" description="Helical" evidence="9">
    <location>
        <begin position="378"/>
        <end position="397"/>
    </location>
</feature>
<feature type="domain" description="Major facilitator superfamily (MFS) profile" evidence="10">
    <location>
        <begin position="30"/>
        <end position="515"/>
    </location>
</feature>
<keyword evidence="5" id="KW-0997">Cell inner membrane</keyword>
<organism evidence="11 12">
    <name type="scientific">Sphingomonas dokdonensis</name>
    <dbReference type="NCBI Taxonomy" id="344880"/>
    <lineage>
        <taxon>Bacteria</taxon>
        <taxon>Pseudomonadati</taxon>
        <taxon>Pseudomonadota</taxon>
        <taxon>Alphaproteobacteria</taxon>
        <taxon>Sphingomonadales</taxon>
        <taxon>Sphingomonadaceae</taxon>
        <taxon>Sphingomonas</taxon>
    </lineage>
</organism>
<accession>A0A245ZKB7</accession>
<evidence type="ECO:0000256" key="2">
    <source>
        <dbReference type="ARBA" id="ARBA00008537"/>
    </source>
</evidence>
<name>A0A245ZKB7_9SPHN</name>
<feature type="transmembrane region" description="Helical" evidence="9">
    <location>
        <begin position="27"/>
        <end position="48"/>
    </location>
</feature>
<feature type="transmembrane region" description="Helical" evidence="9">
    <location>
        <begin position="182"/>
        <end position="204"/>
    </location>
</feature>
<evidence type="ECO:0000256" key="7">
    <source>
        <dbReference type="ARBA" id="ARBA00022989"/>
    </source>
</evidence>
<keyword evidence="4" id="KW-1003">Cell membrane</keyword>
<dbReference type="InterPro" id="IPR011701">
    <property type="entry name" value="MFS"/>
</dbReference>
<dbReference type="InterPro" id="IPR020846">
    <property type="entry name" value="MFS_dom"/>
</dbReference>
<dbReference type="Proteomes" id="UP000197290">
    <property type="component" value="Unassembled WGS sequence"/>
</dbReference>
<evidence type="ECO:0000256" key="8">
    <source>
        <dbReference type="ARBA" id="ARBA00023136"/>
    </source>
</evidence>
<evidence type="ECO:0000256" key="4">
    <source>
        <dbReference type="ARBA" id="ARBA00022475"/>
    </source>
</evidence>
<keyword evidence="12" id="KW-1185">Reference proteome</keyword>
<keyword evidence="3" id="KW-0813">Transport</keyword>
<dbReference type="NCBIfam" id="TIGR00711">
    <property type="entry name" value="efflux_EmrB"/>
    <property type="match status" value="1"/>
</dbReference>
<reference evidence="11 12" key="1">
    <citation type="submission" date="2017-03" db="EMBL/GenBank/DDBJ databases">
        <title>Genome sequence of Sphingomonas dokdonensis DSM 21029.</title>
        <authorList>
            <person name="Poehlein A."/>
            <person name="Wuebbeler J.H."/>
            <person name="Steinbuechel A."/>
            <person name="Daniel R."/>
        </authorList>
    </citation>
    <scope>NUCLEOTIDE SEQUENCE [LARGE SCALE GENOMIC DNA]</scope>
    <source>
        <strain evidence="11 12">DSM 21029</strain>
    </source>
</reference>
<evidence type="ECO:0000256" key="6">
    <source>
        <dbReference type="ARBA" id="ARBA00022692"/>
    </source>
</evidence>
<feature type="transmembrane region" description="Helical" evidence="9">
    <location>
        <begin position="247"/>
        <end position="266"/>
    </location>
</feature>
<comment type="similarity">
    <text evidence="2">Belongs to the major facilitator superfamily. EmrB family.</text>
</comment>
<dbReference type="RefSeq" id="WP_088367203.1">
    <property type="nucleotide sequence ID" value="NZ_NBBI01000003.1"/>
</dbReference>
<evidence type="ECO:0000256" key="3">
    <source>
        <dbReference type="ARBA" id="ARBA00022448"/>
    </source>
</evidence>
<feature type="transmembrane region" description="Helical" evidence="9">
    <location>
        <begin position="68"/>
        <end position="87"/>
    </location>
</feature>
<evidence type="ECO:0000259" key="10">
    <source>
        <dbReference type="PROSITE" id="PS50850"/>
    </source>
</evidence>
<dbReference type="Gene3D" id="1.20.1720.10">
    <property type="entry name" value="Multidrug resistance protein D"/>
    <property type="match status" value="1"/>
</dbReference>
<dbReference type="AlphaFoldDB" id="A0A245ZKB7"/>
<comment type="caution">
    <text evidence="11">The sequence shown here is derived from an EMBL/GenBank/DDBJ whole genome shotgun (WGS) entry which is preliminary data.</text>
</comment>
<dbReference type="SUPFAM" id="SSF103473">
    <property type="entry name" value="MFS general substrate transporter"/>
    <property type="match status" value="1"/>
</dbReference>
<dbReference type="OrthoDB" id="9812221at2"/>
<dbReference type="InterPro" id="IPR036259">
    <property type="entry name" value="MFS_trans_sf"/>
</dbReference>
<feature type="transmembrane region" description="Helical" evidence="9">
    <location>
        <begin position="216"/>
        <end position="235"/>
    </location>
</feature>
<dbReference type="InterPro" id="IPR004638">
    <property type="entry name" value="EmrB-like"/>
</dbReference>
<dbReference type="GO" id="GO:1990961">
    <property type="term" value="P:xenobiotic detoxification by transmembrane export across the plasma membrane"/>
    <property type="evidence" value="ECO:0007669"/>
    <property type="project" value="UniProtKB-ARBA"/>
</dbReference>
<evidence type="ECO:0000313" key="11">
    <source>
        <dbReference type="EMBL" id="OWK30182.1"/>
    </source>
</evidence>
<dbReference type="GO" id="GO:0005886">
    <property type="term" value="C:plasma membrane"/>
    <property type="evidence" value="ECO:0007669"/>
    <property type="project" value="UniProtKB-SubCell"/>
</dbReference>
<proteinExistence type="inferred from homology"/>
<evidence type="ECO:0000256" key="9">
    <source>
        <dbReference type="SAM" id="Phobius"/>
    </source>
</evidence>
<dbReference type="GO" id="GO:0022857">
    <property type="term" value="F:transmembrane transporter activity"/>
    <property type="evidence" value="ECO:0007669"/>
    <property type="project" value="InterPro"/>
</dbReference>
<dbReference type="GO" id="GO:0015721">
    <property type="term" value="P:bile acid and bile salt transport"/>
    <property type="evidence" value="ECO:0007669"/>
    <property type="project" value="UniProtKB-ARBA"/>
</dbReference>
<feature type="transmembrane region" description="Helical" evidence="9">
    <location>
        <begin position="287"/>
        <end position="310"/>
    </location>
</feature>
<dbReference type="PROSITE" id="PS50850">
    <property type="entry name" value="MFS"/>
    <property type="match status" value="1"/>
</dbReference>
<gene>
    <name evidence="11" type="primary">emrB_1</name>
    <name evidence="11" type="ORF">SPDO_18640</name>
</gene>
<dbReference type="Pfam" id="PF07690">
    <property type="entry name" value="MFS_1"/>
    <property type="match status" value="1"/>
</dbReference>
<feature type="transmembrane region" description="Helical" evidence="9">
    <location>
        <begin position="316"/>
        <end position="336"/>
    </location>
</feature>
<dbReference type="Gene3D" id="1.20.1250.20">
    <property type="entry name" value="MFS general substrate transporter like domains"/>
    <property type="match status" value="1"/>
</dbReference>
<dbReference type="PANTHER" id="PTHR23501:SF174">
    <property type="entry name" value="MULTIDRUG EXPORT PROTEIN EMRB-RELATED"/>
    <property type="match status" value="1"/>
</dbReference>
<comment type="subcellular location">
    <subcellularLocation>
        <location evidence="1">Cell inner membrane</location>
        <topology evidence="1">Multi-pass membrane protein</topology>
    </subcellularLocation>
</comment>
<dbReference type="PANTHER" id="PTHR23501">
    <property type="entry name" value="MAJOR FACILITATOR SUPERFAMILY"/>
    <property type="match status" value="1"/>
</dbReference>
<feature type="transmembrane region" description="Helical" evidence="9">
    <location>
        <begin position="348"/>
        <end position="366"/>
    </location>
</feature>
<dbReference type="FunFam" id="1.20.1720.10:FF:000002">
    <property type="entry name" value="Multidrug resistance protein B"/>
    <property type="match status" value="1"/>
</dbReference>
<feature type="transmembrane region" description="Helical" evidence="9">
    <location>
        <begin position="155"/>
        <end position="176"/>
    </location>
</feature>
<sequence>MASAAAPAGARAGGAPAQPRPLTGARLGLVAFALALGTFMMVLDTTIANVSLPTIAGNLGVSSDNSTWIVTAFAVANGISVPLTGWLMRRFGVVRTFCTSLALFTIASFLCGIAWSLPSLIIFRVLQGAVSGPMMPGSQALLISVFPPEKRATALGIWSMTTLVAPIMGPILGGYISDNYHWSWIFLINVPFGFFTIAICWANLKDRETPTAKVPIDTVGLALLVLWVGSLQVMLDLGKNADWFNDPMIVVLTVIAGVGFVAWLIWELTDANPIVDLSLFASRNFAIGNIAFCLGYAVFFANILLLPLWLQTQLGYTATWAGLVAAPSGVVAVLLTPLSARLSGKIDARILASVAFVAFAVSYWMRSGYTTYAGFWDFVFPLLVQGIAMSTFFLSMLTISLDRIPPERLPSATGLSNFTRIVAGAFAASIITTAWDRREALHQGRLSEAIGTNVPYQMASEGLMNLGMNATQAAAVITRQMVGQAYLLASTDLFRLSAYLSAGLLIIVWLCRRPSANGAGPVAAD</sequence>
<evidence type="ECO:0000313" key="12">
    <source>
        <dbReference type="Proteomes" id="UP000197290"/>
    </source>
</evidence>
<keyword evidence="8 9" id="KW-0472">Membrane</keyword>